<dbReference type="AlphaFoldDB" id="A0A8K0H2J6"/>
<accession>A0A8K0H2J6</accession>
<dbReference type="Proteomes" id="UP000796880">
    <property type="component" value="Unassembled WGS sequence"/>
</dbReference>
<sequence>MVEVNVYIQVLEVKSVVAGFKEALLQLPQKEGKVGNAVAMSDSVWDSQVKNSVALEPTPPPSAGTGDGGSAAAEFNPHLFTTPFLLPIIICLSALF</sequence>
<evidence type="ECO:0000313" key="2">
    <source>
        <dbReference type="Proteomes" id="UP000796880"/>
    </source>
</evidence>
<protein>
    <submittedName>
        <fullName evidence="1">Uncharacterized protein</fullName>
    </submittedName>
</protein>
<name>A0A8K0H2J6_9ROSA</name>
<evidence type="ECO:0000313" key="1">
    <source>
        <dbReference type="EMBL" id="KAF3444505.1"/>
    </source>
</evidence>
<gene>
    <name evidence="1" type="ORF">FNV43_RR14197</name>
</gene>
<dbReference type="EMBL" id="VOIH02000006">
    <property type="protein sequence ID" value="KAF3444505.1"/>
    <property type="molecule type" value="Genomic_DNA"/>
</dbReference>
<reference evidence="1" key="1">
    <citation type="submission" date="2020-03" db="EMBL/GenBank/DDBJ databases">
        <title>A high-quality chromosome-level genome assembly of a woody plant with both climbing and erect habits, Rhamnella rubrinervis.</title>
        <authorList>
            <person name="Lu Z."/>
            <person name="Yang Y."/>
            <person name="Zhu X."/>
            <person name="Sun Y."/>
        </authorList>
    </citation>
    <scope>NUCLEOTIDE SEQUENCE</scope>
    <source>
        <strain evidence="1">BYM</strain>
        <tissue evidence="1">Leaf</tissue>
    </source>
</reference>
<proteinExistence type="predicted"/>
<organism evidence="1 2">
    <name type="scientific">Rhamnella rubrinervis</name>
    <dbReference type="NCBI Taxonomy" id="2594499"/>
    <lineage>
        <taxon>Eukaryota</taxon>
        <taxon>Viridiplantae</taxon>
        <taxon>Streptophyta</taxon>
        <taxon>Embryophyta</taxon>
        <taxon>Tracheophyta</taxon>
        <taxon>Spermatophyta</taxon>
        <taxon>Magnoliopsida</taxon>
        <taxon>eudicotyledons</taxon>
        <taxon>Gunneridae</taxon>
        <taxon>Pentapetalae</taxon>
        <taxon>rosids</taxon>
        <taxon>fabids</taxon>
        <taxon>Rosales</taxon>
        <taxon>Rhamnaceae</taxon>
        <taxon>rhamnoid group</taxon>
        <taxon>Rhamneae</taxon>
        <taxon>Rhamnella</taxon>
    </lineage>
</organism>
<keyword evidence="2" id="KW-1185">Reference proteome</keyword>
<comment type="caution">
    <text evidence="1">The sequence shown here is derived from an EMBL/GenBank/DDBJ whole genome shotgun (WGS) entry which is preliminary data.</text>
</comment>